<feature type="compositionally biased region" description="Basic residues" evidence="1">
    <location>
        <begin position="833"/>
        <end position="846"/>
    </location>
</feature>
<gene>
    <name evidence="3" type="ORF">DNTS_002287</name>
</gene>
<feature type="compositionally biased region" description="Basic residues" evidence="1">
    <location>
        <begin position="339"/>
        <end position="348"/>
    </location>
</feature>
<dbReference type="InterPro" id="IPR032922">
    <property type="entry name" value="SON"/>
</dbReference>
<feature type="region of interest" description="Disordered" evidence="1">
    <location>
        <begin position="619"/>
        <end position="853"/>
    </location>
</feature>
<accession>A0A553Q4J4</accession>
<feature type="compositionally biased region" description="Basic and acidic residues" evidence="1">
    <location>
        <begin position="448"/>
        <end position="462"/>
    </location>
</feature>
<feature type="compositionally biased region" description="Basic and acidic residues" evidence="1">
    <location>
        <begin position="640"/>
        <end position="658"/>
    </location>
</feature>
<dbReference type="PANTHER" id="PTHR46528:SF1">
    <property type="entry name" value="PROTEIN SON"/>
    <property type="match status" value="1"/>
</dbReference>
<feature type="compositionally biased region" description="Low complexity" evidence="1">
    <location>
        <begin position="181"/>
        <end position="195"/>
    </location>
</feature>
<dbReference type="PANTHER" id="PTHR46528">
    <property type="entry name" value="PROTEIN SON"/>
    <property type="match status" value="1"/>
</dbReference>
<name>A0A553Q4J4_9TELE</name>
<keyword evidence="2" id="KW-0472">Membrane</keyword>
<evidence type="ECO:0000256" key="1">
    <source>
        <dbReference type="SAM" id="MobiDB-lite"/>
    </source>
</evidence>
<feature type="compositionally biased region" description="Basic and acidic residues" evidence="1">
    <location>
        <begin position="225"/>
        <end position="263"/>
    </location>
</feature>
<evidence type="ECO:0000313" key="4">
    <source>
        <dbReference type="Proteomes" id="UP000316079"/>
    </source>
</evidence>
<dbReference type="GO" id="GO:0048024">
    <property type="term" value="P:regulation of mRNA splicing, via spliceosome"/>
    <property type="evidence" value="ECO:0007669"/>
    <property type="project" value="TreeGrafter"/>
</dbReference>
<comment type="caution">
    <text evidence="3">The sequence shown here is derived from an EMBL/GenBank/DDBJ whole genome shotgun (WGS) entry which is preliminary data.</text>
</comment>
<feature type="region of interest" description="Disordered" evidence="1">
    <location>
        <begin position="80"/>
        <end position="263"/>
    </location>
</feature>
<feature type="compositionally biased region" description="Basic and acidic residues" evidence="1">
    <location>
        <begin position="119"/>
        <end position="140"/>
    </location>
</feature>
<dbReference type="GO" id="GO:0003723">
    <property type="term" value="F:RNA binding"/>
    <property type="evidence" value="ECO:0007669"/>
    <property type="project" value="InterPro"/>
</dbReference>
<feature type="compositionally biased region" description="Basic and acidic residues" evidence="1">
    <location>
        <begin position="171"/>
        <end position="180"/>
    </location>
</feature>
<feature type="region of interest" description="Disordered" evidence="1">
    <location>
        <begin position="439"/>
        <end position="606"/>
    </location>
</feature>
<evidence type="ECO:0008006" key="5">
    <source>
        <dbReference type="Google" id="ProtNLM"/>
    </source>
</evidence>
<feature type="compositionally biased region" description="Basic residues" evidence="1">
    <location>
        <begin position="319"/>
        <end position="330"/>
    </location>
</feature>
<feature type="compositionally biased region" description="Basic residues" evidence="1">
    <location>
        <begin position="705"/>
        <end position="810"/>
    </location>
</feature>
<dbReference type="OrthoDB" id="17212at2759"/>
<keyword evidence="4" id="KW-1185">Reference proteome</keyword>
<feature type="transmembrane region" description="Helical" evidence="2">
    <location>
        <begin position="20"/>
        <end position="39"/>
    </location>
</feature>
<reference evidence="3 4" key="1">
    <citation type="journal article" date="2019" name="Sci. Data">
        <title>Hybrid genome assembly and annotation of Danionella translucida.</title>
        <authorList>
            <person name="Kadobianskyi M."/>
            <person name="Schulze L."/>
            <person name="Schuelke M."/>
            <person name="Judkewitz B."/>
        </authorList>
    </citation>
    <scope>NUCLEOTIDE SEQUENCE [LARGE SCALE GENOMIC DNA]</scope>
    <source>
        <strain evidence="3 4">Bolton</strain>
    </source>
</reference>
<feature type="compositionally biased region" description="Basic and acidic residues" evidence="1">
    <location>
        <begin position="813"/>
        <end position="826"/>
    </location>
</feature>
<feature type="region of interest" description="Disordered" evidence="1">
    <location>
        <begin position="284"/>
        <end position="380"/>
    </location>
</feature>
<keyword evidence="2" id="KW-0812">Transmembrane</keyword>
<keyword evidence="2" id="KW-1133">Transmembrane helix</keyword>
<feature type="compositionally biased region" description="Basic and acidic residues" evidence="1">
    <location>
        <begin position="480"/>
        <end position="493"/>
    </location>
</feature>
<feature type="compositionally biased region" description="Acidic residues" evidence="1">
    <location>
        <begin position="467"/>
        <end position="479"/>
    </location>
</feature>
<organism evidence="3 4">
    <name type="scientific">Danionella cerebrum</name>
    <dbReference type="NCBI Taxonomy" id="2873325"/>
    <lineage>
        <taxon>Eukaryota</taxon>
        <taxon>Metazoa</taxon>
        <taxon>Chordata</taxon>
        <taxon>Craniata</taxon>
        <taxon>Vertebrata</taxon>
        <taxon>Euteleostomi</taxon>
        <taxon>Actinopterygii</taxon>
        <taxon>Neopterygii</taxon>
        <taxon>Teleostei</taxon>
        <taxon>Ostariophysi</taxon>
        <taxon>Cypriniformes</taxon>
        <taxon>Danionidae</taxon>
        <taxon>Danioninae</taxon>
        <taxon>Danionella</taxon>
    </lineage>
</organism>
<feature type="compositionally biased region" description="Basic residues" evidence="1">
    <location>
        <begin position="156"/>
        <end position="170"/>
    </location>
</feature>
<evidence type="ECO:0000256" key="2">
    <source>
        <dbReference type="SAM" id="Phobius"/>
    </source>
</evidence>
<feature type="compositionally biased region" description="Basic and acidic residues" evidence="1">
    <location>
        <begin position="299"/>
        <end position="311"/>
    </location>
</feature>
<evidence type="ECO:0000313" key="3">
    <source>
        <dbReference type="EMBL" id="TRY84846.1"/>
    </source>
</evidence>
<proteinExistence type="predicted"/>
<protein>
    <recommendedName>
        <fullName evidence="5">Protein SON</fullName>
    </recommendedName>
</protein>
<dbReference type="AlphaFoldDB" id="A0A553Q4J4"/>
<dbReference type="GO" id="GO:0051726">
    <property type="term" value="P:regulation of cell cycle"/>
    <property type="evidence" value="ECO:0007669"/>
    <property type="project" value="InterPro"/>
</dbReference>
<feature type="compositionally biased region" description="Basic residues" evidence="1">
    <location>
        <begin position="85"/>
        <end position="103"/>
    </location>
</feature>
<sequence length="1034" mass="115677">MALSELNVTTGKRRSSDSGLVVFECFWVIGGLTALNVMATNNGQLSRGFITDASQKRKTIDDERLDATVPIEDITAKDGTETLKKKNKKHKKHKSKKKRKKRKDEKESSSESGVESDADTQKTKELKKVDLSKLDGDDHLNALNCAGDMDADSKVKKQKHHVGKKKKKRRKEEEKQEKKSSSPSGSGSSSASGSESEPDSKQSQKLQMVLSSLDQKSPITTTDVSIDRCKVSSPKQEDLKSDITSDHNDEKGNKEGVEERLYQVPEFTEKDIKIEAVHEEEHFVKSQELPDIIPKQINVHKEQFGQKDSSKEANGNLKDKRKQSLSRSRSRSLSDTKGKKAQHSRSKTPKQSSGLYQIQVERKEKTVEAQDPQNQQRNLDVGQGHFLVKVIALIRGLVKGPRNPEAEPQDAIVQDLNHLQGQDVHCQGQNSLFLEGRINVQDPDPYGEEGHHGPGPEKEHLFLEQGGLEETEDLDQDQLVEDKVQEVQGVERSRRSKSRSPAVPKRSKRGSPHSPSVSPQRHKRSKSRSSSHNSRSETPISRKTKKEKGKGSRSVSRSVSRDQRSSDRSISPTKKGHSQSPCHEEKSENKSLIETPVSVVDATEETLNVEETAELIRWKPIEEQPVQIPVTEEATSSECNQHEETVNEEPADPKEFEGRPTTSRSCSREPAAVQGSLGSDEDDQSGSSRPPSPHTKKDSKSKSNSSKRRSKSPARKRKSRSPSHSRKRRTKSRSPVRKRRSRSSNRRGKSRSKSRTRTKRSKSHSRSPARKKRSRSRSPARKKRSRSRSRARRSRSKRSRSVSRRRRPAFRGRSFDRRDRWKREPSHSPVLILRKRRSTSRSRHSSSKTPPRITDFDKEQLLEIAKANAAAMCVKAGMPVPESLRPKTFLQLPLPTPTPTPLSLPLPLPVPNLSMNLQMGIPGIPTMPNMTMNAAVASMTAATMTAALSNMGALAAMSPIAPLPTITNKPPPAPAPNLANIEEVKRKVNQQANSISIKEFTEKCKQIASSKEEMIYAMPHFSDEEDDARYTVLG</sequence>
<dbReference type="Proteomes" id="UP000316079">
    <property type="component" value="Unassembled WGS sequence"/>
</dbReference>
<feature type="compositionally biased region" description="Basic residues" evidence="1">
    <location>
        <begin position="520"/>
        <end position="529"/>
    </location>
</feature>
<dbReference type="EMBL" id="SRMA01026365">
    <property type="protein sequence ID" value="TRY84846.1"/>
    <property type="molecule type" value="Genomic_DNA"/>
</dbReference>
<feature type="compositionally biased region" description="Polar residues" evidence="1">
    <location>
        <begin position="203"/>
        <end position="224"/>
    </location>
</feature>
<feature type="compositionally biased region" description="Basic and acidic residues" evidence="1">
    <location>
        <begin position="582"/>
        <end position="591"/>
    </location>
</feature>